<dbReference type="VEuPathDB" id="FungiDB:SPAR_D02060"/>
<keyword evidence="1" id="KW-0862">Zinc</keyword>
<evidence type="ECO:0000256" key="1">
    <source>
        <dbReference type="PROSITE-ProRule" id="PRU00042"/>
    </source>
</evidence>
<dbReference type="GO" id="GO:0008270">
    <property type="term" value="F:zinc ion binding"/>
    <property type="evidence" value="ECO:0007669"/>
    <property type="project" value="UniProtKB-KW"/>
</dbReference>
<organism evidence="4">
    <name type="scientific">Saccharomyces paradoxus</name>
    <name type="common">Yeast</name>
    <name type="synonym">Saccharomyces douglasii</name>
    <dbReference type="NCBI Taxonomy" id="27291"/>
    <lineage>
        <taxon>Eukaryota</taxon>
        <taxon>Fungi</taxon>
        <taxon>Dikarya</taxon>
        <taxon>Ascomycota</taxon>
        <taxon>Saccharomycotina</taxon>
        <taxon>Saccharomycetes</taxon>
        <taxon>Saccharomycetales</taxon>
        <taxon>Saccharomycetaceae</taxon>
        <taxon>Saccharomyces</taxon>
    </lineage>
</organism>
<feature type="compositionally biased region" description="Low complexity" evidence="2">
    <location>
        <begin position="365"/>
        <end position="380"/>
    </location>
</feature>
<dbReference type="GO" id="GO:0006357">
    <property type="term" value="P:regulation of transcription by RNA polymerase II"/>
    <property type="evidence" value="ECO:0007669"/>
    <property type="project" value="TreeGrafter"/>
</dbReference>
<accession>A0A8B8UN97</accession>
<dbReference type="InterPro" id="IPR013087">
    <property type="entry name" value="Znf_C2H2_type"/>
</dbReference>
<name>A0A8B8UN97_SACPA</name>
<feature type="compositionally biased region" description="Low complexity" evidence="2">
    <location>
        <begin position="63"/>
        <end position="74"/>
    </location>
</feature>
<reference evidence="4" key="2">
    <citation type="submission" date="2020-01" db="EMBL/GenBank/DDBJ databases">
        <title>Population-level Yeast Reference Genomes.</title>
        <authorList>
            <person name="Yue J.-X."/>
        </authorList>
    </citation>
    <scope>NUCLEOTIDE SEQUENCE</scope>
    <source>
        <strain evidence="4">CBS432</strain>
    </source>
</reference>
<feature type="region of interest" description="Disordered" evidence="2">
    <location>
        <begin position="340"/>
        <end position="437"/>
    </location>
</feature>
<feature type="compositionally biased region" description="Low complexity" evidence="2">
    <location>
        <begin position="412"/>
        <end position="435"/>
    </location>
</feature>
<reference evidence="4" key="4">
    <citation type="submission" date="2025-08" db="UniProtKB">
        <authorList>
            <consortium name="RefSeq"/>
        </authorList>
    </citation>
    <scope>IDENTIFICATION</scope>
    <source>
        <strain evidence="4">CBS432</strain>
    </source>
</reference>
<reference evidence="4" key="3">
    <citation type="submission" date="2025-07" db="EMBL/GenBank/DDBJ databases">
        <authorList>
            <consortium name="NCBI Genome Project"/>
        </authorList>
    </citation>
    <scope>NUCLEOTIDE SEQUENCE</scope>
    <source>
        <strain evidence="4">CBS432</strain>
    </source>
</reference>
<dbReference type="Gene3D" id="3.30.160.60">
    <property type="entry name" value="Classic Zinc Finger"/>
    <property type="match status" value="1"/>
</dbReference>
<dbReference type="AlphaFoldDB" id="A0A8B8UN97"/>
<gene>
    <name evidence="4" type="primary">RPN4</name>
    <name evidence="4" type="ORF">SPAR_D02060</name>
</gene>
<reference evidence="4" key="1">
    <citation type="journal article" date="2017" name="Nat. Genet.">
        <title>Contrasting evolutionary genome dynamics between domesticated and wild yeasts.</title>
        <authorList>
            <person name="Yue J.X."/>
            <person name="Li J."/>
            <person name="Aigrain L."/>
            <person name="Hallin J."/>
            <person name="Persson K."/>
            <person name="Oliver K."/>
            <person name="Bergstrom A."/>
            <person name="Coupland P."/>
            <person name="Warringer J."/>
            <person name="Lagomarsino M.C."/>
            <person name="Fischer G."/>
            <person name="Durbin R."/>
            <person name="Liti G."/>
        </authorList>
    </citation>
    <scope>NUCLEOTIDE SEQUENCE</scope>
    <source>
        <strain evidence="4">CBS432</strain>
    </source>
</reference>
<dbReference type="PANTHER" id="PTHR46179">
    <property type="entry name" value="ZINC FINGER PROTEIN"/>
    <property type="match status" value="1"/>
</dbReference>
<dbReference type="PANTHER" id="PTHR46179:SF19">
    <property type="entry name" value="C2H2 FINGER DOMAIN TRANSCRIPTION FACTOR (EUROFUNG)-RELATED"/>
    <property type="match status" value="1"/>
</dbReference>
<dbReference type="GeneID" id="54629453"/>
<keyword evidence="1" id="KW-0863">Zinc-finger</keyword>
<dbReference type="OrthoDB" id="7295497at2759"/>
<feature type="region of interest" description="Disordered" evidence="2">
    <location>
        <begin position="54"/>
        <end position="75"/>
    </location>
</feature>
<dbReference type="RefSeq" id="XP_033765239.1">
    <property type="nucleotide sequence ID" value="XM_033909348.1"/>
</dbReference>
<evidence type="ECO:0000259" key="3">
    <source>
        <dbReference type="PROSITE" id="PS50157"/>
    </source>
</evidence>
<feature type="domain" description="C2H2-type" evidence="3">
    <location>
        <begin position="442"/>
        <end position="478"/>
    </location>
</feature>
<feature type="region of interest" description="Disordered" evidence="2">
    <location>
        <begin position="211"/>
        <end position="241"/>
    </location>
</feature>
<evidence type="ECO:0000256" key="2">
    <source>
        <dbReference type="SAM" id="MobiDB-lite"/>
    </source>
</evidence>
<feature type="compositionally biased region" description="Basic residues" evidence="2">
    <location>
        <begin position="398"/>
        <end position="411"/>
    </location>
</feature>
<dbReference type="PROSITE" id="PS50157">
    <property type="entry name" value="ZINC_FINGER_C2H2_2"/>
    <property type="match status" value="1"/>
</dbReference>
<dbReference type="KEGG" id="spao:SPAR_D02060"/>
<proteinExistence type="predicted"/>
<dbReference type="GO" id="GO:0005634">
    <property type="term" value="C:nucleus"/>
    <property type="evidence" value="ECO:0007669"/>
    <property type="project" value="TreeGrafter"/>
</dbReference>
<dbReference type="InterPro" id="IPR051061">
    <property type="entry name" value="Zinc_finger_trans_reg"/>
</dbReference>
<evidence type="ECO:0000313" key="4">
    <source>
        <dbReference type="RefSeq" id="XP_033765239.1"/>
    </source>
</evidence>
<protein>
    <submittedName>
        <fullName evidence="4">Stress-regulated transcription factor RPN4</fullName>
    </submittedName>
</protein>
<feature type="compositionally biased region" description="Acidic residues" evidence="2">
    <location>
        <begin position="212"/>
        <end position="233"/>
    </location>
</feature>
<keyword evidence="1" id="KW-0479">Metal-binding</keyword>
<sequence>MASTELSLKRTLTDILEDELYHTNPSHNQFAGHYQNYHPNASITPYKLVNGNKENNGFTWNHSSQQQNESSAASIPPQQTFHFPIFNKYADPTLTTTTSFTNGEGPANDKQINNVHLIPNEVKSVSETPLQKTVNLKNIMKVSDPYVPTRNTFNYDVKISNDFFDNGDNLYGNDEEVLFYEDNYNPKMQWSLQDNSAAINNEDARAIFNNEFDSDDDDISDDEEDEIEEEDCLQQDQHQEEPLLPLDATSISIFGADQKMGRAKSTGHLFNEYSYVDSNIDSMTSGVSKNLLDEQGHEKIQDEDEDEDNDLLDEDDIYDISLLKNRRKQSFVLNKNTIDFERFPSPSTSANKPSNAAAGKRKSAKSSNNRSGANNNNENSSLERIKKPTSAVLTSNTSRRKLINYTKKHLSSHSSSSNSNSKSSTTPPSAHASSSDGNNEIFTCQIMNLITNEPCGAQFSRSYDLTRHQNTIHAKRKIVFRCSECIKILGSEGYQKTFSRLDALTRHIKSKHEDLSLEQRQEVTKFAKANIGYVMG</sequence>